<comment type="similarity">
    <text evidence="2">Belongs to the TMEM208 family.</text>
</comment>
<dbReference type="AlphaFoldDB" id="A0A4V1ITC7"/>
<keyword evidence="11" id="KW-1185">Reference proteome</keyword>
<keyword evidence="3 7" id="KW-0812">Transmembrane</keyword>
<organism evidence="8 10">
    <name type="scientific">Caulochytrium protostelioides</name>
    <dbReference type="NCBI Taxonomy" id="1555241"/>
    <lineage>
        <taxon>Eukaryota</taxon>
        <taxon>Fungi</taxon>
        <taxon>Fungi incertae sedis</taxon>
        <taxon>Chytridiomycota</taxon>
        <taxon>Chytridiomycota incertae sedis</taxon>
        <taxon>Chytridiomycetes</taxon>
        <taxon>Caulochytriales</taxon>
        <taxon>Caulochytriaceae</taxon>
        <taxon>Caulochytrium</taxon>
    </lineage>
</organism>
<evidence type="ECO:0000256" key="1">
    <source>
        <dbReference type="ARBA" id="ARBA00004477"/>
    </source>
</evidence>
<dbReference type="OrthoDB" id="10012212at2759"/>
<protein>
    <submittedName>
        <fullName evidence="8">Uncharacterized protein</fullName>
    </submittedName>
</protein>
<proteinExistence type="inferred from homology"/>
<sequence length="105" mass="11651">MAGGSAKRTLDGNRRAFRQLTQIHAGITGIALLGRWLGHSFPTTLGDMVLLVLPHVVIAMLTNRLYGMARPVFNEYGKLDDAGVNLNDRGGTMPYYWDLIYRTLS</sequence>
<dbReference type="EMBL" id="ML009787">
    <property type="protein sequence ID" value="RKO96597.1"/>
    <property type="molecule type" value="Genomic_DNA"/>
</dbReference>
<feature type="transmembrane region" description="Helical" evidence="7">
    <location>
        <begin position="20"/>
        <end position="38"/>
    </location>
</feature>
<evidence type="ECO:0000313" key="8">
    <source>
        <dbReference type="EMBL" id="RKO96597.1"/>
    </source>
</evidence>
<gene>
    <name evidence="8" type="ORF">CAUPRSCDRAFT_11711</name>
    <name evidence="9" type="ORF">CXG81DRAFT_27519</name>
</gene>
<dbReference type="EMBL" id="ML014261">
    <property type="protein sequence ID" value="RKO99724.1"/>
    <property type="molecule type" value="Genomic_DNA"/>
</dbReference>
<evidence type="ECO:0000256" key="2">
    <source>
        <dbReference type="ARBA" id="ARBA00009950"/>
    </source>
</evidence>
<dbReference type="PANTHER" id="PTHR13505:SF7">
    <property type="entry name" value="TRANSMEMBRANE PROTEIN 208"/>
    <property type="match status" value="1"/>
</dbReference>
<evidence type="ECO:0000256" key="7">
    <source>
        <dbReference type="SAM" id="Phobius"/>
    </source>
</evidence>
<dbReference type="GO" id="GO:0006624">
    <property type="term" value="P:vacuolar protein processing"/>
    <property type="evidence" value="ECO:0007669"/>
    <property type="project" value="TreeGrafter"/>
</dbReference>
<evidence type="ECO:0000313" key="9">
    <source>
        <dbReference type="EMBL" id="RKO99724.1"/>
    </source>
</evidence>
<accession>A0A4V1ITC7</accession>
<dbReference type="Pfam" id="PF05620">
    <property type="entry name" value="TMEM208_SND2"/>
    <property type="match status" value="1"/>
</dbReference>
<dbReference type="PANTHER" id="PTHR13505">
    <property type="entry name" value="TRANSMEMBRANE PROTEIN 208"/>
    <property type="match status" value="1"/>
</dbReference>
<feature type="transmembrane region" description="Helical" evidence="7">
    <location>
        <begin position="44"/>
        <end position="61"/>
    </location>
</feature>
<evidence type="ECO:0000256" key="6">
    <source>
        <dbReference type="ARBA" id="ARBA00023136"/>
    </source>
</evidence>
<dbReference type="GO" id="GO:0005789">
    <property type="term" value="C:endoplasmic reticulum membrane"/>
    <property type="evidence" value="ECO:0007669"/>
    <property type="project" value="UniProtKB-SubCell"/>
</dbReference>
<reference evidence="10 11" key="1">
    <citation type="journal article" date="2018" name="Nat. Microbiol.">
        <title>Leveraging single-cell genomics to expand the fungal tree of life.</title>
        <authorList>
            <person name="Ahrendt S.R."/>
            <person name="Quandt C.A."/>
            <person name="Ciobanu D."/>
            <person name="Clum A."/>
            <person name="Salamov A."/>
            <person name="Andreopoulos B."/>
            <person name="Cheng J.F."/>
            <person name="Woyke T."/>
            <person name="Pelin A."/>
            <person name="Henrissat B."/>
            <person name="Reynolds N.K."/>
            <person name="Benny G.L."/>
            <person name="Smith M.E."/>
            <person name="James T.Y."/>
            <person name="Grigoriev I.V."/>
        </authorList>
    </citation>
    <scope>NUCLEOTIDE SEQUENCE [LARGE SCALE GENOMIC DNA]</scope>
    <source>
        <strain evidence="10 11">ATCC 52028</strain>
    </source>
</reference>
<keyword evidence="6 7" id="KW-0472">Membrane</keyword>
<dbReference type="Proteomes" id="UP000268535">
    <property type="component" value="Unassembled WGS sequence"/>
</dbReference>
<dbReference type="GO" id="GO:0005773">
    <property type="term" value="C:vacuole"/>
    <property type="evidence" value="ECO:0007669"/>
    <property type="project" value="GOC"/>
</dbReference>
<keyword evidence="5 7" id="KW-1133">Transmembrane helix</keyword>
<reference evidence="9" key="2">
    <citation type="submission" date="2018-04" db="EMBL/GenBank/DDBJ databases">
        <title>Leveraging single-cell genomics to expand the Fungal Tree of Life.</title>
        <authorList>
            <consortium name="DOE Joint Genome Institute"/>
            <person name="Ahrendt S.R."/>
            <person name="Quandt C.A."/>
            <person name="Ciobanu D."/>
            <person name="Clum A."/>
            <person name="Salamov A."/>
            <person name="Andreopoulos B."/>
            <person name="Cheng J.-F."/>
            <person name="Woyke T."/>
            <person name="Pelin A."/>
            <person name="Henrissat B."/>
            <person name="Benny G.L."/>
            <person name="Smith M.E."/>
            <person name="James T.Y."/>
            <person name="Grigoriev I.V."/>
        </authorList>
    </citation>
    <scope>NUCLEOTIDE SEQUENCE</scope>
    <source>
        <strain evidence="9">ATCC 52028</strain>
    </source>
</reference>
<dbReference type="InterPro" id="IPR008506">
    <property type="entry name" value="SND2/TMEM208"/>
</dbReference>
<keyword evidence="4" id="KW-0256">Endoplasmic reticulum</keyword>
<comment type="subcellular location">
    <subcellularLocation>
        <location evidence="1">Endoplasmic reticulum membrane</location>
        <topology evidence="1">Multi-pass membrane protein</topology>
    </subcellularLocation>
</comment>
<evidence type="ECO:0000313" key="10">
    <source>
        <dbReference type="Proteomes" id="UP000268535"/>
    </source>
</evidence>
<evidence type="ECO:0000256" key="5">
    <source>
        <dbReference type="ARBA" id="ARBA00022989"/>
    </source>
</evidence>
<reference evidence="8" key="3">
    <citation type="submission" date="2018-08" db="EMBL/GenBank/DDBJ databases">
        <title>Leveraging single-cell genomics to expand the Fungal Tree of Life.</title>
        <authorList>
            <consortium name="DOE Joint Genome Institute"/>
            <person name="Ahrendt S.R."/>
            <person name="Quandt C.A."/>
            <person name="Ciobanu D."/>
            <person name="Clum A."/>
            <person name="Salamov A."/>
            <person name="Andreopoulos B."/>
            <person name="Cheng J.-F."/>
            <person name="Woyke T."/>
            <person name="Pelin A."/>
            <person name="Henrissat B."/>
            <person name="Reynolds N."/>
            <person name="Benny G.L."/>
            <person name="Smith M.E."/>
            <person name="James T.Y."/>
            <person name="Grigoriev I.V."/>
        </authorList>
    </citation>
    <scope>NUCLEOTIDE SEQUENCE</scope>
    <source>
        <strain evidence="8">ATCC 52028</strain>
    </source>
</reference>
<evidence type="ECO:0000256" key="4">
    <source>
        <dbReference type="ARBA" id="ARBA00022824"/>
    </source>
</evidence>
<evidence type="ECO:0000313" key="11">
    <source>
        <dbReference type="Proteomes" id="UP000274922"/>
    </source>
</evidence>
<dbReference type="Proteomes" id="UP000274922">
    <property type="component" value="Unassembled WGS sequence"/>
</dbReference>
<evidence type="ECO:0000256" key="3">
    <source>
        <dbReference type="ARBA" id="ARBA00022692"/>
    </source>
</evidence>
<name>A0A4V1ITC7_9FUNG</name>